<dbReference type="GO" id="GO:0016491">
    <property type="term" value="F:oxidoreductase activity"/>
    <property type="evidence" value="ECO:0007669"/>
    <property type="project" value="InterPro"/>
</dbReference>
<protein>
    <submittedName>
        <fullName evidence="4">Protein mical-2</fullName>
    </submittedName>
</protein>
<accession>A0A0M0LQ89</accession>
<feature type="domain" description="FAD/NAD(P)-binding" evidence="2">
    <location>
        <begin position="196"/>
        <end position="263"/>
    </location>
</feature>
<evidence type="ECO:0000259" key="2">
    <source>
        <dbReference type="Pfam" id="PF07992"/>
    </source>
</evidence>
<dbReference type="AlphaFoldDB" id="A0A0M0LQ89"/>
<dbReference type="SUPFAM" id="SSF51905">
    <property type="entry name" value="FAD/NAD(P)-binding domain"/>
    <property type="match status" value="1"/>
</dbReference>
<organism evidence="4 5">
    <name type="scientific">Chrysochromulina tobinii</name>
    <dbReference type="NCBI Taxonomy" id="1460289"/>
    <lineage>
        <taxon>Eukaryota</taxon>
        <taxon>Haptista</taxon>
        <taxon>Haptophyta</taxon>
        <taxon>Prymnesiophyceae</taxon>
        <taxon>Prymnesiales</taxon>
        <taxon>Chrysochromulinaceae</taxon>
        <taxon>Chrysochromulina</taxon>
    </lineage>
</organism>
<evidence type="ECO:0000313" key="5">
    <source>
        <dbReference type="Proteomes" id="UP000037460"/>
    </source>
</evidence>
<feature type="region of interest" description="Disordered" evidence="1">
    <location>
        <begin position="323"/>
        <end position="399"/>
    </location>
</feature>
<dbReference type="Gene3D" id="3.50.50.60">
    <property type="entry name" value="FAD/NAD(P)-binding domain"/>
    <property type="match status" value="2"/>
</dbReference>
<name>A0A0M0LQ89_9EUKA</name>
<reference evidence="5" key="1">
    <citation type="journal article" date="2015" name="PLoS Genet.">
        <title>Genome Sequence and Transcriptome Analyses of Chrysochromulina tobin: Metabolic Tools for Enhanced Algal Fitness in the Prominent Order Prymnesiales (Haptophyceae).</title>
        <authorList>
            <person name="Hovde B.T."/>
            <person name="Deodato C.R."/>
            <person name="Hunsperger H.M."/>
            <person name="Ryken S.A."/>
            <person name="Yost W."/>
            <person name="Jha R.K."/>
            <person name="Patterson J."/>
            <person name="Monnat R.J. Jr."/>
            <person name="Barlow S.B."/>
            <person name="Starkenburg S.R."/>
            <person name="Cattolico R.A."/>
        </authorList>
    </citation>
    <scope>NUCLEOTIDE SEQUENCE</scope>
    <source>
        <strain evidence="5">CCMP291</strain>
    </source>
</reference>
<dbReference type="OrthoDB" id="20799at2759"/>
<feature type="compositionally biased region" description="Polar residues" evidence="1">
    <location>
        <begin position="354"/>
        <end position="370"/>
    </location>
</feature>
<dbReference type="InterPro" id="IPR036188">
    <property type="entry name" value="FAD/NAD-bd_sf"/>
</dbReference>
<dbReference type="Pfam" id="PF25413">
    <property type="entry name" value="Rossman_Mical"/>
    <property type="match status" value="1"/>
</dbReference>
<sequence length="593" mass="63576">MTRPTAASLLISPFKLFLRSPPPAKPAKPATPPVVVPRAPLALAAAAAAAPASTSPRASSPRAWTPRGTAVALPVGAQRLGVPGAQRLGFDPARLTAAEMTEEQRAAAAAFGELLAAKEAADVLHAHAALLTALHIDVLGRRGSSVLTADTPSLLPLLTEALMPLLPHRSRQLLAQLSSRAARAQYSAADMDARGQRLPREAARRRAVIIGGGPIGLRCAIELAFLGLRVEVLESRERFGRLQVLHLWEWVELDLIDLGIKFIDPSIFSGADFRHVQTSQLQHSLLKVAVLLGVTVRFNCKVADPRSLQSYLSASFFTPRPPSPRKPVAMALHTKSDSSSAPAPRSPLGMLHSDASNSRTGARSVTSGATSKKRSGGGVDERRARAMAPKGGAPGEPPDVLVDATGARCELFEKLGLTQLSTRFARATCIVVHLQNHKTVEEMRLPESTWSQQYHQQTFAQLARNGCVLQNIVYYRSSGNFADCATHYFVMTSDLEALMVAGAVRSLSVPEPTSRENVDRSKLEAYARQAISAFVPALAQQPLVPDQLQIFDFSERKSSNRAAILVPGATLGGSPASRVLVTRVGDALQEPFW</sequence>
<evidence type="ECO:0000259" key="3">
    <source>
        <dbReference type="Pfam" id="PF25413"/>
    </source>
</evidence>
<feature type="domain" description="[F-actin]-monooxygenase MICAL1-3-like Rossman" evidence="3">
    <location>
        <begin position="428"/>
        <end position="532"/>
    </location>
</feature>
<proteinExistence type="predicted"/>
<dbReference type="InterPro" id="IPR023753">
    <property type="entry name" value="FAD/NAD-binding_dom"/>
</dbReference>
<comment type="caution">
    <text evidence="4">The sequence shown here is derived from an EMBL/GenBank/DDBJ whole genome shotgun (WGS) entry which is preliminary data.</text>
</comment>
<dbReference type="Proteomes" id="UP000037460">
    <property type="component" value="Unassembled WGS sequence"/>
</dbReference>
<evidence type="ECO:0000313" key="4">
    <source>
        <dbReference type="EMBL" id="KOO52898.1"/>
    </source>
</evidence>
<keyword evidence="5" id="KW-1185">Reference proteome</keyword>
<dbReference type="Pfam" id="PF07992">
    <property type="entry name" value="Pyr_redox_2"/>
    <property type="match status" value="1"/>
</dbReference>
<evidence type="ECO:0000256" key="1">
    <source>
        <dbReference type="SAM" id="MobiDB-lite"/>
    </source>
</evidence>
<dbReference type="EMBL" id="JWZX01000464">
    <property type="protein sequence ID" value="KOO52898.1"/>
    <property type="molecule type" value="Genomic_DNA"/>
</dbReference>
<dbReference type="InterPro" id="IPR057494">
    <property type="entry name" value="Rossman_Mical"/>
</dbReference>
<gene>
    <name evidence="4" type="ORF">Ctob_013204</name>
</gene>
<feature type="compositionally biased region" description="Low complexity" evidence="1">
    <location>
        <begin position="337"/>
        <end position="347"/>
    </location>
</feature>